<comment type="cofactor">
    <cofactor evidence="1">
        <name>Mo-bis(molybdopterin guanine dinucleotide)</name>
        <dbReference type="ChEBI" id="CHEBI:60539"/>
    </cofactor>
</comment>
<sequence length="782" mass="85513">MTSNKSPVKSPKTVAHWGGYEIKDSPVGTVLVPNAADDSPSVIGRGWVSAMQDKKARILRPAVRWGWLRGDGGAARNDDAYVEVPWDEALDITASELARVRDLYGNQAIFGGSYGWASAGRFHHCHSQLRRFLNLAGGYVGQKDTYSHAAAEVLFPFITGLSNKQIEEGATSWPLIADHCTLMLAFGGVSGRTAQIASGGTWAHEVDSWVERAAQNGMQTVNISPLKSDYLPGANPMWLSIRPGTDVALMMALTYEIMAAGEHDQAFLDRYTTGSAEYQRYLKGDQDGVAKTADWAAQICDIAADDIRALARRLPKERVMISVAWGVQRADHGEQPIWAALALACFLGQIGLPGQGFGFGYGSTAPPGRPKRFISWPSVPQGRNPVSDQIPVSRVADMLLSPGAAYSYDGGQWIYPDIKLIYWGGGNPFHHHQDLNRLEKAWQLPETVIVQDHSWTATARRADIVLPATSALEREDLFLNRRDPNLILMQKVMEPMGDARSDHEIFKGLAARLGIEEAFTEGRDEAGWKAWLWAGCQEVAKEAGFDLPDYETFREIGHLTIPEEDQTRILFSDFIADPKANALPTPSGKIELYCQRIADLSLTDCPGHPVWLPPAEWLGAANTGQLHLVSNQPTARLHSQLDNGAESQSRKVQGREVCTLHPETAAQFGLQTGDVARLFNARGSCLAAVHCDAGMRPDVIVLPTGAWLDLQDTPHGRIDVHGNPNVLTIDKGTSGLAQGNIAHTTLVNVEKWTDPLPPIRVFEPPRMVARDEHPSDPQGDAA</sequence>
<name>A0A1M5USN6_9RHOB</name>
<dbReference type="SUPFAM" id="SSF50692">
    <property type="entry name" value="ADC-like"/>
    <property type="match status" value="1"/>
</dbReference>
<keyword evidence="3" id="KW-0500">Molybdenum</keyword>
<dbReference type="Gene3D" id="2.40.40.20">
    <property type="match status" value="1"/>
</dbReference>
<reference evidence="9" key="1">
    <citation type="submission" date="2016-11" db="EMBL/GenBank/DDBJ databases">
        <authorList>
            <person name="Varghese N."/>
            <person name="Submissions S."/>
        </authorList>
    </citation>
    <scope>NUCLEOTIDE SEQUENCE [LARGE SCALE GENOMIC DNA]</scope>
    <source>
        <strain evidence="9">DSM 28223</strain>
    </source>
</reference>
<dbReference type="Gene3D" id="3.90.55.10">
    <property type="entry name" value="Dimethylsulfoxide Reductase, domain 3"/>
    <property type="match status" value="1"/>
</dbReference>
<dbReference type="InterPro" id="IPR006657">
    <property type="entry name" value="MoPterin_dinucl-bd_dom"/>
</dbReference>
<evidence type="ECO:0000256" key="4">
    <source>
        <dbReference type="ARBA" id="ARBA00022723"/>
    </source>
</evidence>
<feature type="domain" description="Molybdopterin dinucleotide-binding" evidence="7">
    <location>
        <begin position="626"/>
        <end position="745"/>
    </location>
</feature>
<dbReference type="STRING" id="870908.SAMN04488044_2945"/>
<dbReference type="InterPro" id="IPR050612">
    <property type="entry name" value="Prok_Mopterin_Oxidored"/>
</dbReference>
<dbReference type="PANTHER" id="PTHR43742:SF10">
    <property type="entry name" value="TRIMETHYLAMINE-N-OXIDE REDUCTASE 2"/>
    <property type="match status" value="1"/>
</dbReference>
<evidence type="ECO:0000259" key="7">
    <source>
        <dbReference type="Pfam" id="PF01568"/>
    </source>
</evidence>
<dbReference type="GO" id="GO:0030151">
    <property type="term" value="F:molybdenum ion binding"/>
    <property type="evidence" value="ECO:0007669"/>
    <property type="project" value="TreeGrafter"/>
</dbReference>
<dbReference type="GO" id="GO:0009061">
    <property type="term" value="P:anaerobic respiration"/>
    <property type="evidence" value="ECO:0007669"/>
    <property type="project" value="TreeGrafter"/>
</dbReference>
<evidence type="ECO:0000313" key="8">
    <source>
        <dbReference type="EMBL" id="SHH65991.1"/>
    </source>
</evidence>
<dbReference type="EMBL" id="FQWM01000007">
    <property type="protein sequence ID" value="SHH65991.1"/>
    <property type="molecule type" value="Genomic_DNA"/>
</dbReference>
<dbReference type="RefSeq" id="WP_072793793.1">
    <property type="nucleotide sequence ID" value="NZ_FQWM01000007.1"/>
</dbReference>
<dbReference type="PANTHER" id="PTHR43742">
    <property type="entry name" value="TRIMETHYLAMINE-N-OXIDE REDUCTASE"/>
    <property type="match status" value="1"/>
</dbReference>
<feature type="domain" description="Molybdopterin oxidoreductase" evidence="6">
    <location>
        <begin position="57"/>
        <end position="511"/>
    </location>
</feature>
<gene>
    <name evidence="8" type="ORF">SAMN04488044_2945</name>
</gene>
<keyword evidence="4" id="KW-0479">Metal-binding</keyword>
<dbReference type="GO" id="GO:0016491">
    <property type="term" value="F:oxidoreductase activity"/>
    <property type="evidence" value="ECO:0007669"/>
    <property type="project" value="UniProtKB-KW"/>
</dbReference>
<keyword evidence="5" id="KW-0560">Oxidoreductase</keyword>
<dbReference type="GO" id="GO:0030288">
    <property type="term" value="C:outer membrane-bounded periplasmic space"/>
    <property type="evidence" value="ECO:0007669"/>
    <property type="project" value="TreeGrafter"/>
</dbReference>
<dbReference type="Pfam" id="PF01568">
    <property type="entry name" value="Molydop_binding"/>
    <property type="match status" value="1"/>
</dbReference>
<dbReference type="AlphaFoldDB" id="A0A1M5USN6"/>
<comment type="similarity">
    <text evidence="2">Belongs to the prokaryotic molybdopterin-containing oxidoreductase family.</text>
</comment>
<dbReference type="GO" id="GO:0043546">
    <property type="term" value="F:molybdopterin cofactor binding"/>
    <property type="evidence" value="ECO:0007669"/>
    <property type="project" value="InterPro"/>
</dbReference>
<dbReference type="SUPFAM" id="SSF53706">
    <property type="entry name" value="Formate dehydrogenase/DMSO reductase, domains 1-3"/>
    <property type="match status" value="1"/>
</dbReference>
<evidence type="ECO:0000259" key="6">
    <source>
        <dbReference type="Pfam" id="PF00384"/>
    </source>
</evidence>
<proteinExistence type="inferred from homology"/>
<dbReference type="Proteomes" id="UP000184211">
    <property type="component" value="Unassembled WGS sequence"/>
</dbReference>
<keyword evidence="9" id="KW-1185">Reference proteome</keyword>
<evidence type="ECO:0000313" key="9">
    <source>
        <dbReference type="Proteomes" id="UP000184211"/>
    </source>
</evidence>
<dbReference type="GO" id="GO:0009055">
    <property type="term" value="F:electron transfer activity"/>
    <property type="evidence" value="ECO:0007669"/>
    <property type="project" value="TreeGrafter"/>
</dbReference>
<dbReference type="Gene3D" id="3.40.228.10">
    <property type="entry name" value="Dimethylsulfoxide Reductase, domain 2"/>
    <property type="match status" value="1"/>
</dbReference>
<protein>
    <submittedName>
        <fullName evidence="8">Biotin/methionine sulfoxide reductase</fullName>
    </submittedName>
</protein>
<evidence type="ECO:0000256" key="3">
    <source>
        <dbReference type="ARBA" id="ARBA00022505"/>
    </source>
</evidence>
<organism evidence="8 9">
    <name type="scientific">Cognatishimia maritima</name>
    <dbReference type="NCBI Taxonomy" id="870908"/>
    <lineage>
        <taxon>Bacteria</taxon>
        <taxon>Pseudomonadati</taxon>
        <taxon>Pseudomonadota</taxon>
        <taxon>Alphaproteobacteria</taxon>
        <taxon>Rhodobacterales</taxon>
        <taxon>Paracoccaceae</taxon>
        <taxon>Cognatishimia</taxon>
    </lineage>
</organism>
<dbReference type="Gene3D" id="3.40.50.740">
    <property type="match status" value="1"/>
</dbReference>
<dbReference type="InterPro" id="IPR006656">
    <property type="entry name" value="Mopterin_OxRdtase"/>
</dbReference>
<evidence type="ECO:0000256" key="2">
    <source>
        <dbReference type="ARBA" id="ARBA00010312"/>
    </source>
</evidence>
<accession>A0A1M5USN6</accession>
<evidence type="ECO:0000256" key="1">
    <source>
        <dbReference type="ARBA" id="ARBA00001942"/>
    </source>
</evidence>
<dbReference type="InterPro" id="IPR006655">
    <property type="entry name" value="Mopterin_OxRdtase_prok_CS"/>
</dbReference>
<dbReference type="InterPro" id="IPR009010">
    <property type="entry name" value="Asp_de-COase-like_dom_sf"/>
</dbReference>
<dbReference type="Pfam" id="PF00384">
    <property type="entry name" value="Molybdopterin"/>
    <property type="match status" value="1"/>
</dbReference>
<dbReference type="PROSITE" id="PS00490">
    <property type="entry name" value="MOLYBDOPTERIN_PROK_2"/>
    <property type="match status" value="1"/>
</dbReference>
<evidence type="ECO:0000256" key="5">
    <source>
        <dbReference type="ARBA" id="ARBA00023002"/>
    </source>
</evidence>